<keyword evidence="4" id="KW-1185">Reference proteome</keyword>
<dbReference type="InterPro" id="IPR009003">
    <property type="entry name" value="Peptidase_S1_PA"/>
</dbReference>
<dbReference type="OrthoDB" id="93664at2759"/>
<dbReference type="SUPFAM" id="SSF50494">
    <property type="entry name" value="Trypsin-like serine proteases"/>
    <property type="match status" value="1"/>
</dbReference>
<accession>A0A6J0GE54</accession>
<keyword evidence="1" id="KW-1015">Disulfide bond</keyword>
<evidence type="ECO:0000313" key="5">
    <source>
        <dbReference type="RefSeq" id="XP_017659229.1"/>
    </source>
</evidence>
<dbReference type="Gene3D" id="2.40.10.10">
    <property type="entry name" value="Trypsin-like serine proteases"/>
    <property type="match status" value="2"/>
</dbReference>
<dbReference type="PANTHER" id="PTHR24252">
    <property type="entry name" value="ACROSIN-RELATED"/>
    <property type="match status" value="1"/>
</dbReference>
<name>A0A6J0GE54_9PASS</name>
<evidence type="ECO:0000313" key="4">
    <source>
        <dbReference type="Proteomes" id="UP000504624"/>
    </source>
</evidence>
<sequence>MAGSQTGTSSGVPRRDLDDGGGARGANFGGSRQWDGPSRPSPRRSRDPRLYSVLLGVRELSGPPGVGVAVPLAELLPHPAYAGEATSGDIALGRLARPVAFGPTVRPVCLPSPTLTFPPGTRCVATGWGDVGEGGEGATGGHWGAAGGNWGRGGSTGGEE</sequence>
<dbReference type="GeneID" id="108491954"/>
<reference evidence="5" key="1">
    <citation type="submission" date="2025-08" db="UniProtKB">
        <authorList>
            <consortium name="RefSeq"/>
        </authorList>
    </citation>
    <scope>IDENTIFICATION</scope>
</reference>
<feature type="compositionally biased region" description="Polar residues" evidence="2">
    <location>
        <begin position="1"/>
        <end position="11"/>
    </location>
</feature>
<feature type="region of interest" description="Disordered" evidence="2">
    <location>
        <begin position="137"/>
        <end position="160"/>
    </location>
</feature>
<dbReference type="Pfam" id="PF00089">
    <property type="entry name" value="Trypsin"/>
    <property type="match status" value="1"/>
</dbReference>
<feature type="domain" description="Peptidase S1" evidence="3">
    <location>
        <begin position="51"/>
        <end position="135"/>
    </location>
</feature>
<feature type="region of interest" description="Disordered" evidence="2">
    <location>
        <begin position="1"/>
        <end position="48"/>
    </location>
</feature>
<proteinExistence type="predicted"/>
<gene>
    <name evidence="5" type="primary">LOC108491954</name>
</gene>
<organism evidence="4 5">
    <name type="scientific">Lepidothrix coronata</name>
    <name type="common">blue-crowned manakin</name>
    <dbReference type="NCBI Taxonomy" id="321398"/>
    <lineage>
        <taxon>Eukaryota</taxon>
        <taxon>Metazoa</taxon>
        <taxon>Chordata</taxon>
        <taxon>Craniata</taxon>
        <taxon>Vertebrata</taxon>
        <taxon>Euteleostomi</taxon>
        <taxon>Archelosauria</taxon>
        <taxon>Archosauria</taxon>
        <taxon>Dinosauria</taxon>
        <taxon>Saurischia</taxon>
        <taxon>Theropoda</taxon>
        <taxon>Coelurosauria</taxon>
        <taxon>Aves</taxon>
        <taxon>Neognathae</taxon>
        <taxon>Neoaves</taxon>
        <taxon>Telluraves</taxon>
        <taxon>Australaves</taxon>
        <taxon>Passeriformes</taxon>
        <taxon>Pipridae</taxon>
        <taxon>Lepidothrix</taxon>
    </lineage>
</organism>
<dbReference type="GO" id="GO:0004252">
    <property type="term" value="F:serine-type endopeptidase activity"/>
    <property type="evidence" value="ECO:0007669"/>
    <property type="project" value="InterPro"/>
</dbReference>
<dbReference type="RefSeq" id="XP_017659229.1">
    <property type="nucleotide sequence ID" value="XM_017803740.1"/>
</dbReference>
<evidence type="ECO:0000256" key="1">
    <source>
        <dbReference type="ARBA" id="ARBA00023157"/>
    </source>
</evidence>
<dbReference type="Proteomes" id="UP000504624">
    <property type="component" value="Unplaced"/>
</dbReference>
<evidence type="ECO:0000259" key="3">
    <source>
        <dbReference type="Pfam" id="PF00089"/>
    </source>
</evidence>
<evidence type="ECO:0000256" key="2">
    <source>
        <dbReference type="SAM" id="MobiDB-lite"/>
    </source>
</evidence>
<dbReference type="AlphaFoldDB" id="A0A6J0GE54"/>
<dbReference type="GO" id="GO:0006508">
    <property type="term" value="P:proteolysis"/>
    <property type="evidence" value="ECO:0007669"/>
    <property type="project" value="InterPro"/>
</dbReference>
<dbReference type="InterPro" id="IPR001254">
    <property type="entry name" value="Trypsin_dom"/>
</dbReference>
<dbReference type="InterPro" id="IPR043504">
    <property type="entry name" value="Peptidase_S1_PA_chymotrypsin"/>
</dbReference>
<protein>
    <submittedName>
        <fullName evidence="5">Prostasin-like</fullName>
    </submittedName>
</protein>
<feature type="non-terminal residue" evidence="5">
    <location>
        <position position="160"/>
    </location>
</feature>
<dbReference type="PANTHER" id="PTHR24252:SF7">
    <property type="entry name" value="HYALIN"/>
    <property type="match status" value="1"/>
</dbReference>